<feature type="transmembrane region" description="Helical" evidence="4">
    <location>
        <begin position="20"/>
        <end position="40"/>
    </location>
</feature>
<dbReference type="InterPro" id="IPR020846">
    <property type="entry name" value="MFS_dom"/>
</dbReference>
<proteinExistence type="predicted"/>
<feature type="transmembrane region" description="Helical" evidence="4">
    <location>
        <begin position="46"/>
        <end position="65"/>
    </location>
</feature>
<feature type="transmembrane region" description="Helical" evidence="4">
    <location>
        <begin position="171"/>
        <end position="189"/>
    </location>
</feature>
<keyword evidence="3 4" id="KW-0472">Membrane</keyword>
<keyword evidence="1 4" id="KW-0812">Transmembrane</keyword>
<dbReference type="EMBL" id="VZUL01000002">
    <property type="protein sequence ID" value="KAB1085876.1"/>
    <property type="molecule type" value="Genomic_DNA"/>
</dbReference>
<dbReference type="InterPro" id="IPR011701">
    <property type="entry name" value="MFS"/>
</dbReference>
<dbReference type="PANTHER" id="PTHR23542:SF1">
    <property type="entry name" value="MAJOR FACILITATOR SUPERFAMILY (MFS) PROFILE DOMAIN-CONTAINING PROTEIN"/>
    <property type="match status" value="1"/>
</dbReference>
<dbReference type="PANTHER" id="PTHR23542">
    <property type="match status" value="1"/>
</dbReference>
<dbReference type="RefSeq" id="WP_151041510.1">
    <property type="nucleotide sequence ID" value="NZ_VZUL01000002.1"/>
</dbReference>
<feature type="transmembrane region" description="Helical" evidence="4">
    <location>
        <begin position="279"/>
        <end position="296"/>
    </location>
</feature>
<dbReference type="Gene3D" id="1.20.1250.20">
    <property type="entry name" value="MFS general substrate transporter like domains"/>
    <property type="match status" value="2"/>
</dbReference>
<feature type="domain" description="Major facilitator superfamily (MFS) profile" evidence="5">
    <location>
        <begin position="211"/>
        <end position="408"/>
    </location>
</feature>
<keyword evidence="2 4" id="KW-1133">Transmembrane helix</keyword>
<organism evidence="6 7">
    <name type="scientific">Neorhizobium galegae</name>
    <name type="common">Rhizobium galegae</name>
    <dbReference type="NCBI Taxonomy" id="399"/>
    <lineage>
        <taxon>Bacteria</taxon>
        <taxon>Pseudomonadati</taxon>
        <taxon>Pseudomonadota</taxon>
        <taxon>Alphaproteobacteria</taxon>
        <taxon>Hyphomicrobiales</taxon>
        <taxon>Rhizobiaceae</taxon>
        <taxon>Rhizobium/Agrobacterium group</taxon>
        <taxon>Neorhizobium</taxon>
    </lineage>
</organism>
<feature type="transmembrane region" description="Helical" evidence="4">
    <location>
        <begin position="336"/>
        <end position="356"/>
    </location>
</feature>
<evidence type="ECO:0000256" key="3">
    <source>
        <dbReference type="ARBA" id="ARBA00023136"/>
    </source>
</evidence>
<feature type="transmembrane region" description="Helical" evidence="4">
    <location>
        <begin position="302"/>
        <end position="324"/>
    </location>
</feature>
<accession>A0A6A1TNV8</accession>
<feature type="transmembrane region" description="Helical" evidence="4">
    <location>
        <begin position="210"/>
        <end position="228"/>
    </location>
</feature>
<comment type="caution">
    <text evidence="6">The sequence shown here is derived from an EMBL/GenBank/DDBJ whole genome shotgun (WGS) entry which is preliminary data.</text>
</comment>
<dbReference type="InterPro" id="IPR036259">
    <property type="entry name" value="MFS_trans_sf"/>
</dbReference>
<dbReference type="Proteomes" id="UP000386575">
    <property type="component" value="Unassembled WGS sequence"/>
</dbReference>
<feature type="transmembrane region" description="Helical" evidence="4">
    <location>
        <begin position="77"/>
        <end position="99"/>
    </location>
</feature>
<evidence type="ECO:0000256" key="2">
    <source>
        <dbReference type="ARBA" id="ARBA00022989"/>
    </source>
</evidence>
<reference evidence="6 7" key="1">
    <citation type="submission" date="2019-09" db="EMBL/GenBank/DDBJ databases">
        <title>Genome sequencing of Ng87 strain.</title>
        <authorList>
            <person name="Karasev E.S."/>
            <person name="Andronov E."/>
        </authorList>
    </citation>
    <scope>NUCLEOTIDE SEQUENCE [LARGE SCALE GENOMIC DNA]</scope>
    <source>
        <strain evidence="6 7">Ng87</strain>
    </source>
</reference>
<dbReference type="GO" id="GO:0022857">
    <property type="term" value="F:transmembrane transporter activity"/>
    <property type="evidence" value="ECO:0007669"/>
    <property type="project" value="InterPro"/>
</dbReference>
<evidence type="ECO:0000313" key="7">
    <source>
        <dbReference type="Proteomes" id="UP000386575"/>
    </source>
</evidence>
<dbReference type="SUPFAM" id="SSF103473">
    <property type="entry name" value="MFS general substrate transporter"/>
    <property type="match status" value="1"/>
</dbReference>
<dbReference type="Pfam" id="PF07690">
    <property type="entry name" value="MFS_1"/>
    <property type="match status" value="1"/>
</dbReference>
<feature type="transmembrane region" description="Helical" evidence="4">
    <location>
        <begin position="105"/>
        <end position="126"/>
    </location>
</feature>
<protein>
    <submittedName>
        <fullName evidence="6">MFS transporter</fullName>
    </submittedName>
</protein>
<feature type="transmembrane region" description="Helical" evidence="4">
    <location>
        <begin position="147"/>
        <end position="165"/>
    </location>
</feature>
<dbReference type="PROSITE" id="PS50850">
    <property type="entry name" value="MFS"/>
    <property type="match status" value="1"/>
</dbReference>
<evidence type="ECO:0000259" key="5">
    <source>
        <dbReference type="PROSITE" id="PS50850"/>
    </source>
</evidence>
<evidence type="ECO:0000256" key="4">
    <source>
        <dbReference type="SAM" id="Phobius"/>
    </source>
</evidence>
<gene>
    <name evidence="6" type="ORF">F4V91_05210</name>
</gene>
<feature type="transmembrane region" description="Helical" evidence="4">
    <location>
        <begin position="248"/>
        <end position="267"/>
    </location>
</feature>
<evidence type="ECO:0000256" key="1">
    <source>
        <dbReference type="ARBA" id="ARBA00022692"/>
    </source>
</evidence>
<evidence type="ECO:0000313" key="6">
    <source>
        <dbReference type="EMBL" id="KAB1085876.1"/>
    </source>
</evidence>
<sequence>MPNPYREIFARPGTKGFSAAAFVARLPLPMTTIGLVAMLSQTHGEYWLAGAVSATFALANAFISPQVSRWVDAKGQSAVLVPTTFVTFFALIGLATAAWMRWPIWTLFAFALVAGLMPSMMALVRARWSEIYRDRPELHTAFAFESVIDELVYICGPVFGIGLSVGLFPEAGVLASAAFLAVGTALFVVQKSTEPKVDPHRVKGGGSVMRLLPMWFLVVLCAGMGIIFGTAEVSVVAFSEALGNKGAASYILSAYAAGSFVVGIVFGAIKFKSSLARRLLFASLVAAVTTLPMPFVGSLWGLTAVIFLAGAAISPTFISAMTLIERIVPSSQVTEGITYAMTGMSIGFAAGSSLAGWTIDAHGASNGFWVAVAGGALALTTMLTGFGLLSRPEPQAAMPGAGALNPAE</sequence>
<name>A0A6A1TNV8_NEOGA</name>
<dbReference type="AlphaFoldDB" id="A0A6A1TNV8"/>
<feature type="transmembrane region" description="Helical" evidence="4">
    <location>
        <begin position="368"/>
        <end position="389"/>
    </location>
</feature>